<dbReference type="PANTHER" id="PTHR38110">
    <property type="entry name" value="CHROMOSOME 23, WHOLE GENOME SHOTGUN SEQUENCE"/>
    <property type="match status" value="1"/>
</dbReference>
<dbReference type="PANTHER" id="PTHR38110:SF1">
    <property type="entry name" value="THIOESTERASE DOMAIN-CONTAINING PROTEIN"/>
    <property type="match status" value="1"/>
</dbReference>
<dbReference type="AlphaFoldDB" id="A0A8H6IR44"/>
<proteinExistence type="predicted"/>
<dbReference type="InterPro" id="IPR049450">
    <property type="entry name" value="ACOT8-like_C"/>
</dbReference>
<dbReference type="SUPFAM" id="SSF54637">
    <property type="entry name" value="Thioesterase/thiol ester dehydrase-isomerase"/>
    <property type="match status" value="2"/>
</dbReference>
<sequence>MASAPSHEMVPFADATKVTRLDTNVYGANLVSAWCIGSVPNGGYVASVILRAASLHLAERGQPDAIHAHFEYVSRTEVGPAVLVVDEVKLGRGLSTLHITLYQHEVLPLAPWTTAASRRNVLAYVTNGHLSLEKGLTLESGWALTPPPKPVDFKLLLHGRDPLWVRGERLNARGRSFARAHTNLEHYAPREGVRRGMADLWLRFNDGKQRFTNATLGYIADAYPTIVEGWRPRRDEEQVPFRSNEMFWYPTLALNLDVKRALPEEGAEWLFIRVLAKVIRNGRLDLEVIVLDGEGNVVALSSHVNMILSAERNLKERSHAKPKI</sequence>
<keyword evidence="4" id="KW-1185">Reference proteome</keyword>
<organism evidence="3 4">
    <name type="scientific">Colletotrichum musicola</name>
    <dbReference type="NCBI Taxonomy" id="2175873"/>
    <lineage>
        <taxon>Eukaryota</taxon>
        <taxon>Fungi</taxon>
        <taxon>Dikarya</taxon>
        <taxon>Ascomycota</taxon>
        <taxon>Pezizomycotina</taxon>
        <taxon>Sordariomycetes</taxon>
        <taxon>Hypocreomycetidae</taxon>
        <taxon>Glomerellales</taxon>
        <taxon>Glomerellaceae</taxon>
        <taxon>Colletotrichum</taxon>
        <taxon>Colletotrichum orchidearum species complex</taxon>
    </lineage>
</organism>
<gene>
    <name evidence="3" type="ORF">CMUS01_16222</name>
</gene>
<dbReference type="OrthoDB" id="2532955at2759"/>
<evidence type="ECO:0000259" key="1">
    <source>
        <dbReference type="Pfam" id="PF13622"/>
    </source>
</evidence>
<dbReference type="InterPro" id="IPR029069">
    <property type="entry name" value="HotDog_dom_sf"/>
</dbReference>
<reference evidence="3" key="1">
    <citation type="journal article" date="2020" name="Phytopathology">
        <title>Genome Sequence Resources of Colletotrichum truncatum, C. plurivorum, C. musicola, and C. sojae: Four Species Pathogenic to Soybean (Glycine max).</title>
        <authorList>
            <person name="Rogerio F."/>
            <person name="Boufleur T.R."/>
            <person name="Ciampi-Guillardi M."/>
            <person name="Sukno S.A."/>
            <person name="Thon M.R."/>
            <person name="Massola Junior N.S."/>
            <person name="Baroncelli R."/>
        </authorList>
    </citation>
    <scope>NUCLEOTIDE SEQUENCE</scope>
    <source>
        <strain evidence="3">LFN0074</strain>
    </source>
</reference>
<comment type="caution">
    <text evidence="3">The sequence shown here is derived from an EMBL/GenBank/DDBJ whole genome shotgun (WGS) entry which is preliminary data.</text>
</comment>
<dbReference type="InterPro" id="IPR042171">
    <property type="entry name" value="Acyl-CoA_hotdog"/>
</dbReference>
<evidence type="ECO:0000313" key="3">
    <source>
        <dbReference type="EMBL" id="KAF6791660.1"/>
    </source>
</evidence>
<dbReference type="InterPro" id="IPR049449">
    <property type="entry name" value="TesB_ACOT8-like_N"/>
</dbReference>
<dbReference type="Pfam" id="PF20789">
    <property type="entry name" value="4HBT_3C"/>
    <property type="match status" value="1"/>
</dbReference>
<dbReference type="EMBL" id="WIGM01001680">
    <property type="protein sequence ID" value="KAF6791660.1"/>
    <property type="molecule type" value="Genomic_DNA"/>
</dbReference>
<accession>A0A8H6IR44</accession>
<dbReference type="InterPro" id="IPR052389">
    <property type="entry name" value="Sec_Metab_Biosynth-Assoc"/>
</dbReference>
<feature type="domain" description="Acyl-CoA thioesterase-like N-terminal HotDog" evidence="1">
    <location>
        <begin position="32"/>
        <end position="108"/>
    </location>
</feature>
<dbReference type="Pfam" id="PF13622">
    <property type="entry name" value="4HBT_3"/>
    <property type="match status" value="1"/>
</dbReference>
<name>A0A8H6IR44_9PEZI</name>
<dbReference type="Gene3D" id="2.40.160.210">
    <property type="entry name" value="Acyl-CoA thioesterase, double hotdog domain"/>
    <property type="match status" value="1"/>
</dbReference>
<protein>
    <submittedName>
        <fullName evidence="3">Thioesterase family protein</fullName>
    </submittedName>
</protein>
<evidence type="ECO:0000313" key="4">
    <source>
        <dbReference type="Proteomes" id="UP000639643"/>
    </source>
</evidence>
<dbReference type="Proteomes" id="UP000639643">
    <property type="component" value="Unassembled WGS sequence"/>
</dbReference>
<feature type="domain" description="Acyl-CoA thioesterase-like C-terminal" evidence="2">
    <location>
        <begin position="171"/>
        <end position="307"/>
    </location>
</feature>
<evidence type="ECO:0000259" key="2">
    <source>
        <dbReference type="Pfam" id="PF20789"/>
    </source>
</evidence>